<accession>A0A150MZC3</accession>
<gene>
    <name evidence="7" type="ORF">B4110_1282</name>
</gene>
<organism evidence="7 8">
    <name type="scientific">Parageobacillus toebii</name>
    <dbReference type="NCBI Taxonomy" id="153151"/>
    <lineage>
        <taxon>Bacteria</taxon>
        <taxon>Bacillati</taxon>
        <taxon>Bacillota</taxon>
        <taxon>Bacilli</taxon>
        <taxon>Bacillales</taxon>
        <taxon>Anoxybacillaceae</taxon>
        <taxon>Parageobacillus</taxon>
    </lineage>
</organism>
<evidence type="ECO:0008006" key="9">
    <source>
        <dbReference type="Google" id="ProtNLM"/>
    </source>
</evidence>
<protein>
    <recommendedName>
        <fullName evidence="9">Cytochrome c oxidase assembly factor CtaG</fullName>
    </recommendedName>
</protein>
<evidence type="ECO:0000256" key="3">
    <source>
        <dbReference type="ARBA" id="ARBA00022692"/>
    </source>
</evidence>
<keyword evidence="3 6" id="KW-0812">Transmembrane</keyword>
<dbReference type="EMBL" id="LQYW01000062">
    <property type="protein sequence ID" value="KYD29712.1"/>
    <property type="molecule type" value="Genomic_DNA"/>
</dbReference>
<proteinExistence type="predicted"/>
<keyword evidence="2" id="KW-1003">Cell membrane</keyword>
<dbReference type="Proteomes" id="UP000075324">
    <property type="component" value="Unassembled WGS sequence"/>
</dbReference>
<sequence>MITSLQMFGFRALWSPFFLLFLLCIAVIYMLIVGPWRHKFTDEGPATPKQKAYFLTGIVLLYLCKGSPIDLLGHLMFSAHMVQMAVLYLIIPQCFILGIPNWLYERMFAVRAVKKTFLFFTKPLIALLLFNGLFSFYHVPLIFDVIKTNALYHAVVTTAIFIVAFFMWWPLVNKLPQWQTISGLKKVGYIFADGVLLTPACALIIFANSPLYQTYTDPQAWLTALQLCVPKGTLASLNLTGPQMFLSMSPLHDQQLGGVLMKIIQEIVYGTVLFFVFMEWYRKEQEKEKLETIASPQPSES</sequence>
<dbReference type="AlphaFoldDB" id="A0A150MZC3"/>
<feature type="transmembrane region" description="Helical" evidence="6">
    <location>
        <begin position="150"/>
        <end position="169"/>
    </location>
</feature>
<keyword evidence="5 6" id="KW-0472">Membrane</keyword>
<comment type="caution">
    <text evidence="7">The sequence shown here is derived from an EMBL/GenBank/DDBJ whole genome shotgun (WGS) entry which is preliminary data.</text>
</comment>
<evidence type="ECO:0000256" key="5">
    <source>
        <dbReference type="ARBA" id="ARBA00023136"/>
    </source>
</evidence>
<dbReference type="RefSeq" id="WP_062678286.1">
    <property type="nucleotide sequence ID" value="NZ_LQYW01000062.1"/>
</dbReference>
<keyword evidence="4 6" id="KW-1133">Transmembrane helix</keyword>
<evidence type="ECO:0000313" key="7">
    <source>
        <dbReference type="EMBL" id="KYD29712.1"/>
    </source>
</evidence>
<dbReference type="PATRIC" id="fig|153151.4.peg.3670"/>
<feature type="transmembrane region" description="Helical" evidence="6">
    <location>
        <begin position="85"/>
        <end position="104"/>
    </location>
</feature>
<dbReference type="NCBIfam" id="TIGR02737">
    <property type="entry name" value="caa3_CtaG"/>
    <property type="match status" value="1"/>
</dbReference>
<evidence type="ECO:0000256" key="1">
    <source>
        <dbReference type="ARBA" id="ARBA00004651"/>
    </source>
</evidence>
<feature type="transmembrane region" description="Helical" evidence="6">
    <location>
        <begin position="189"/>
        <end position="208"/>
    </location>
</feature>
<reference evidence="7 8" key="1">
    <citation type="submission" date="2016-01" db="EMBL/GenBank/DDBJ databases">
        <title>Draft Genome Sequences of Seven Thermophilic Sporeformers Isolated from Foods.</title>
        <authorList>
            <person name="Berendsen E.M."/>
            <person name="Wells-Bennik M.H."/>
            <person name="Krawcyk A.O."/>
            <person name="De Jong A."/>
            <person name="Holsappel S."/>
            <person name="Eijlander R.T."/>
            <person name="Kuipers O.P."/>
        </authorList>
    </citation>
    <scope>NUCLEOTIDE SEQUENCE [LARGE SCALE GENOMIC DNA]</scope>
    <source>
        <strain evidence="7 8">B4110</strain>
    </source>
</reference>
<feature type="transmembrane region" description="Helical" evidence="6">
    <location>
        <begin position="124"/>
        <end position="143"/>
    </location>
</feature>
<comment type="subcellular location">
    <subcellularLocation>
        <location evidence="1">Cell membrane</location>
        <topology evidence="1">Multi-pass membrane protein</topology>
    </subcellularLocation>
</comment>
<evidence type="ECO:0000256" key="6">
    <source>
        <dbReference type="SAM" id="Phobius"/>
    </source>
</evidence>
<dbReference type="InterPro" id="IPR014108">
    <property type="entry name" value="Caa3-assmbl_CtaG"/>
</dbReference>
<evidence type="ECO:0000313" key="8">
    <source>
        <dbReference type="Proteomes" id="UP000075324"/>
    </source>
</evidence>
<dbReference type="Pfam" id="PF09678">
    <property type="entry name" value="Caa3_CtaG"/>
    <property type="match status" value="1"/>
</dbReference>
<dbReference type="InterPro" id="IPR019108">
    <property type="entry name" value="Caa3_assmbl_CtaG-rel"/>
</dbReference>
<name>A0A150MZC3_9BACL</name>
<feature type="transmembrane region" description="Helical" evidence="6">
    <location>
        <begin position="12"/>
        <end position="32"/>
    </location>
</feature>
<feature type="transmembrane region" description="Helical" evidence="6">
    <location>
        <begin position="259"/>
        <end position="281"/>
    </location>
</feature>
<dbReference type="GO" id="GO:0005886">
    <property type="term" value="C:plasma membrane"/>
    <property type="evidence" value="ECO:0007669"/>
    <property type="project" value="UniProtKB-SubCell"/>
</dbReference>
<evidence type="ECO:0000256" key="2">
    <source>
        <dbReference type="ARBA" id="ARBA00022475"/>
    </source>
</evidence>
<evidence type="ECO:0000256" key="4">
    <source>
        <dbReference type="ARBA" id="ARBA00022989"/>
    </source>
</evidence>